<protein>
    <submittedName>
        <fullName evidence="3">Tripartite tricarboxylate transporter substrate binding protein</fullName>
    </submittedName>
</protein>
<gene>
    <name evidence="3" type="ORF">KAK03_04775</name>
</gene>
<dbReference type="PIRSF" id="PIRSF017082">
    <property type="entry name" value="YflP"/>
    <property type="match status" value="1"/>
</dbReference>
<dbReference type="InterPro" id="IPR042100">
    <property type="entry name" value="Bug_dom1"/>
</dbReference>
<name>A0A941BFU5_9BURK</name>
<dbReference type="Gene3D" id="3.40.190.10">
    <property type="entry name" value="Periplasmic binding protein-like II"/>
    <property type="match status" value="1"/>
</dbReference>
<dbReference type="RefSeq" id="WP_210852042.1">
    <property type="nucleotide sequence ID" value="NZ_JAGQDD010000002.1"/>
</dbReference>
<feature type="chain" id="PRO_5037806705" evidence="2">
    <location>
        <begin position="22"/>
        <end position="317"/>
    </location>
</feature>
<keyword evidence="4" id="KW-1185">Reference proteome</keyword>
<dbReference type="SUPFAM" id="SSF53850">
    <property type="entry name" value="Periplasmic binding protein-like II"/>
    <property type="match status" value="1"/>
</dbReference>
<organism evidence="3 4">
    <name type="scientific">Ideonella alba</name>
    <dbReference type="NCBI Taxonomy" id="2824118"/>
    <lineage>
        <taxon>Bacteria</taxon>
        <taxon>Pseudomonadati</taxon>
        <taxon>Pseudomonadota</taxon>
        <taxon>Betaproteobacteria</taxon>
        <taxon>Burkholderiales</taxon>
        <taxon>Sphaerotilaceae</taxon>
        <taxon>Ideonella</taxon>
    </lineage>
</organism>
<comment type="similarity">
    <text evidence="1">Belongs to the UPF0065 (bug) family.</text>
</comment>
<evidence type="ECO:0000313" key="3">
    <source>
        <dbReference type="EMBL" id="MBQ0929793.1"/>
    </source>
</evidence>
<accession>A0A941BFU5</accession>
<evidence type="ECO:0000313" key="4">
    <source>
        <dbReference type="Proteomes" id="UP000676246"/>
    </source>
</evidence>
<dbReference type="Gene3D" id="3.40.190.150">
    <property type="entry name" value="Bordetella uptake gene, domain 1"/>
    <property type="match status" value="1"/>
</dbReference>
<comment type="caution">
    <text evidence="3">The sequence shown here is derived from an EMBL/GenBank/DDBJ whole genome shotgun (WGS) entry which is preliminary data.</text>
</comment>
<sequence>MHRRHLLNATAALLLPAGVRAAATPITLVVPFAPGGVADLTARTVGQAMAATLGQPVVVDNRPGAGGIVATQAVLQRPADGQTLLLMSNATAVSVHLVKKLPFDVQQDLAPVTTLGFFELGLAVAAESRFKSLQELLGFGRANPGKLTIGTIAVGSTQHLAAELFKSRSGLDAVVVPYKGSPAVLQALRAGEIDLGVEVLSPLVPQVQAGSLRLLAVTGARRFAALPEVPTVREQGVADYEVDSWNALAVARGTPAAAIERLRQAALAALAQPAVQRTLLAQGVTPRGGTPAELQALLAAEIRHWGGVVRAAKIEPE</sequence>
<reference evidence="3 4" key="1">
    <citation type="submission" date="2021-04" db="EMBL/GenBank/DDBJ databases">
        <title>The genome sequence of Ideonella sp. 3Y2.</title>
        <authorList>
            <person name="Liu Y."/>
        </authorList>
    </citation>
    <scope>NUCLEOTIDE SEQUENCE [LARGE SCALE GENOMIC DNA]</scope>
    <source>
        <strain evidence="3 4">3Y2</strain>
    </source>
</reference>
<proteinExistence type="inferred from homology"/>
<evidence type="ECO:0000256" key="1">
    <source>
        <dbReference type="ARBA" id="ARBA00006987"/>
    </source>
</evidence>
<dbReference type="Proteomes" id="UP000676246">
    <property type="component" value="Unassembled WGS sequence"/>
</dbReference>
<dbReference type="InterPro" id="IPR005064">
    <property type="entry name" value="BUG"/>
</dbReference>
<feature type="signal peptide" evidence="2">
    <location>
        <begin position="1"/>
        <end position="21"/>
    </location>
</feature>
<evidence type="ECO:0000256" key="2">
    <source>
        <dbReference type="SAM" id="SignalP"/>
    </source>
</evidence>
<dbReference type="EMBL" id="JAGQDD010000002">
    <property type="protein sequence ID" value="MBQ0929793.1"/>
    <property type="molecule type" value="Genomic_DNA"/>
</dbReference>
<keyword evidence="2" id="KW-0732">Signal</keyword>
<dbReference type="AlphaFoldDB" id="A0A941BFU5"/>
<dbReference type="PANTHER" id="PTHR42928:SF5">
    <property type="entry name" value="BLR1237 PROTEIN"/>
    <property type="match status" value="1"/>
</dbReference>
<dbReference type="Pfam" id="PF03401">
    <property type="entry name" value="TctC"/>
    <property type="match status" value="1"/>
</dbReference>
<dbReference type="PANTHER" id="PTHR42928">
    <property type="entry name" value="TRICARBOXYLATE-BINDING PROTEIN"/>
    <property type="match status" value="1"/>
</dbReference>